<dbReference type="InterPro" id="IPR033370">
    <property type="entry name" value="COG1"/>
</dbReference>
<keyword evidence="7" id="KW-0472">Membrane</keyword>
<sequence length="480" mass="54769">MVAVSFSRPELLLRQFNLCYSIDEKMKGLLEDVETYVQEEETKKDKTDQGAFHRFSDTADILKYMQGACVKCVQEILDYLTEQLRLWEKSLTDIPDPITNAITESKVLLTARTCAAMSEMTPHLQRCVLALPDQNKQQSFKLTKKQHSQKPSEFPEWHLVHIKLEQCQMFAYRIWTSYTSGQLIDNLSKNISTSDPDTILAQSTRWDEIDIMEETEEGRKLSSKIYVPMQASWHVQTLLYKLCEDLNKIGVQALPRSVVRDLLVMITDGIVKTYEKLLATRGQKKGSNSLSQHEVLQELFNFKFIQMVIPRKEDDEIHKKYQQRCQSVIELLEEMVDPFDLDVFSPYIQSNLNKQVHRCSVIFGALCCLDKHGHPSSGLRPILTGQEQHNVLPLTSFPHRFPILPVSSQQSNRSALTTQPLVNQTINRTSEMSGPTLTSVVEASLPMTSSQTDLSSSFYDKMEKLGSMGSRIFSNISGKS</sequence>
<evidence type="ECO:0000313" key="9">
    <source>
        <dbReference type="EMBL" id="CEK84773.1"/>
    </source>
</evidence>
<dbReference type="GO" id="GO:0017119">
    <property type="term" value="C:Golgi transport complex"/>
    <property type="evidence" value="ECO:0007669"/>
    <property type="project" value="InterPro"/>
</dbReference>
<comment type="subcellular location">
    <subcellularLocation>
        <location evidence="1">Golgi apparatus membrane</location>
        <topology evidence="1">Peripheral membrane protein</topology>
    </subcellularLocation>
</comment>
<proteinExistence type="inferred from homology"/>
<dbReference type="EMBL" id="HACG01037907">
    <property type="protein sequence ID" value="CEK84772.1"/>
    <property type="molecule type" value="Transcribed_RNA"/>
</dbReference>
<protein>
    <recommendedName>
        <fullName evidence="3">Conserved oligomeric Golgi complex subunit 1</fullName>
    </recommendedName>
</protein>
<evidence type="ECO:0000256" key="1">
    <source>
        <dbReference type="ARBA" id="ARBA00004395"/>
    </source>
</evidence>
<dbReference type="GO" id="GO:0006891">
    <property type="term" value="P:intra-Golgi vesicle-mediated transport"/>
    <property type="evidence" value="ECO:0007669"/>
    <property type="project" value="InterPro"/>
</dbReference>
<dbReference type="EMBL" id="HACG01037908">
    <property type="protein sequence ID" value="CEK84773.1"/>
    <property type="molecule type" value="Transcribed_RNA"/>
</dbReference>
<evidence type="ECO:0000313" key="8">
    <source>
        <dbReference type="EMBL" id="CEK84772.1"/>
    </source>
</evidence>
<accession>A0A0B7AVT7</accession>
<reference evidence="8" key="1">
    <citation type="submission" date="2014-12" db="EMBL/GenBank/DDBJ databases">
        <title>Insight into the proteome of Arion vulgaris.</title>
        <authorList>
            <person name="Aradska J."/>
            <person name="Bulat T."/>
            <person name="Smidak R."/>
            <person name="Sarate P."/>
            <person name="Gangsoo J."/>
            <person name="Sialana F."/>
            <person name="Bilban M."/>
            <person name="Lubec G."/>
        </authorList>
    </citation>
    <scope>NUCLEOTIDE SEQUENCE</scope>
    <source>
        <tissue evidence="8">Skin</tissue>
    </source>
</reference>
<evidence type="ECO:0000256" key="4">
    <source>
        <dbReference type="ARBA" id="ARBA00022448"/>
    </source>
</evidence>
<comment type="similarity">
    <text evidence="2">Belongs to the COG1 family.</text>
</comment>
<dbReference type="GO" id="GO:0000139">
    <property type="term" value="C:Golgi membrane"/>
    <property type="evidence" value="ECO:0007669"/>
    <property type="project" value="UniProtKB-SubCell"/>
</dbReference>
<dbReference type="AlphaFoldDB" id="A0A0B7AVT7"/>
<evidence type="ECO:0000256" key="5">
    <source>
        <dbReference type="ARBA" id="ARBA00022927"/>
    </source>
</evidence>
<dbReference type="PANTHER" id="PTHR31658:SF0">
    <property type="entry name" value="CONSERVED OLIGOMERIC GOLGI COMPLEX SUBUNIT 1"/>
    <property type="match status" value="1"/>
</dbReference>
<keyword evidence="6" id="KW-0333">Golgi apparatus</keyword>
<organism evidence="8">
    <name type="scientific">Arion vulgaris</name>
    <dbReference type="NCBI Taxonomy" id="1028688"/>
    <lineage>
        <taxon>Eukaryota</taxon>
        <taxon>Metazoa</taxon>
        <taxon>Spiralia</taxon>
        <taxon>Lophotrochozoa</taxon>
        <taxon>Mollusca</taxon>
        <taxon>Gastropoda</taxon>
        <taxon>Heterobranchia</taxon>
        <taxon>Euthyneura</taxon>
        <taxon>Panpulmonata</taxon>
        <taxon>Eupulmonata</taxon>
        <taxon>Stylommatophora</taxon>
        <taxon>Helicina</taxon>
        <taxon>Arionoidea</taxon>
        <taxon>Arionidae</taxon>
        <taxon>Arion</taxon>
    </lineage>
</organism>
<dbReference type="PANTHER" id="PTHR31658">
    <property type="entry name" value="CONSERVED OLIGOMERIC GOLGI COMPLEX SUBUNIT 1"/>
    <property type="match status" value="1"/>
</dbReference>
<keyword evidence="5" id="KW-0653">Protein transport</keyword>
<evidence type="ECO:0000256" key="2">
    <source>
        <dbReference type="ARBA" id="ARBA00006653"/>
    </source>
</evidence>
<evidence type="ECO:0000256" key="7">
    <source>
        <dbReference type="ARBA" id="ARBA00023136"/>
    </source>
</evidence>
<dbReference type="GO" id="GO:0015031">
    <property type="term" value="P:protein transport"/>
    <property type="evidence" value="ECO:0007669"/>
    <property type="project" value="UniProtKB-KW"/>
</dbReference>
<gene>
    <name evidence="8" type="primary">ORF144409</name>
    <name evidence="9" type="synonym">ORF144416</name>
</gene>
<evidence type="ECO:0000256" key="3">
    <source>
        <dbReference type="ARBA" id="ARBA00020978"/>
    </source>
</evidence>
<name>A0A0B7AVT7_9EUPU</name>
<keyword evidence="4" id="KW-0813">Transport</keyword>
<evidence type="ECO:0000256" key="6">
    <source>
        <dbReference type="ARBA" id="ARBA00023034"/>
    </source>
</evidence>